<feature type="region of interest" description="Disordered" evidence="2">
    <location>
        <begin position="124"/>
        <end position="178"/>
    </location>
</feature>
<keyword evidence="3" id="KW-0812">Transmembrane</keyword>
<dbReference type="eggNOG" id="KOG0810">
    <property type="taxonomic scope" value="Eukaryota"/>
</dbReference>
<sequence length="395" mass="43488">MAQYGLVFSQGGRSDCVFPLADTPRASRYGGRPNPFDQRDDAPSYSAPVRQPQPAYGQSAPYSGGRDYNQGPSMEGGYAGGNVEMAPLAQNASSFAGGNPNNILNECREIDRGIDDVERNLADDPAQHAHSASKVVGQGINKRSREGSRASHRRARARRPRGAAHLPGRQTRQRRARQARRIQQVESQFRKRTQDQMARQYRIVRPDASEAEVRAAVEDTSGGQVFSQALMQSDRQGRARAALSAVQDRHAVLVKIEQQMVELSQLFQDMDTLVVQQEAAVMQIEQKGEEVVDNLDKGNEEMGVAVKTARKTRKKKWICLAISILIIIIIVVVVLIYIFVIRGNNGAANEVKPGNGKRALEGLHDLGKRLPVVQYAAKSMALLARQQLHLPPAAQ</sequence>
<dbReference type="OrthoDB" id="10255013at2759"/>
<dbReference type="GO" id="GO:0005484">
    <property type="term" value="F:SNAP receptor activity"/>
    <property type="evidence" value="ECO:0007669"/>
    <property type="project" value="TreeGrafter"/>
</dbReference>
<dbReference type="InterPro" id="IPR000727">
    <property type="entry name" value="T_SNARE_dom"/>
</dbReference>
<dbReference type="CDD" id="cd15849">
    <property type="entry name" value="SNARE_Sso1"/>
    <property type="match status" value="1"/>
</dbReference>
<evidence type="ECO:0000256" key="3">
    <source>
        <dbReference type="SAM" id="Phobius"/>
    </source>
</evidence>
<dbReference type="GO" id="GO:0048278">
    <property type="term" value="P:vesicle docking"/>
    <property type="evidence" value="ECO:0007669"/>
    <property type="project" value="TreeGrafter"/>
</dbReference>
<dbReference type="GO" id="GO:0012505">
    <property type="term" value="C:endomembrane system"/>
    <property type="evidence" value="ECO:0007669"/>
    <property type="project" value="TreeGrafter"/>
</dbReference>
<name>T5AC32_OPHSC</name>
<dbReference type="Pfam" id="PF05739">
    <property type="entry name" value="SNARE"/>
    <property type="match status" value="1"/>
</dbReference>
<evidence type="ECO:0000256" key="1">
    <source>
        <dbReference type="ARBA" id="ARBA00009063"/>
    </source>
</evidence>
<dbReference type="GO" id="GO:0006887">
    <property type="term" value="P:exocytosis"/>
    <property type="evidence" value="ECO:0007669"/>
    <property type="project" value="TreeGrafter"/>
</dbReference>
<dbReference type="Proteomes" id="UP000019374">
    <property type="component" value="Unassembled WGS sequence"/>
</dbReference>
<feature type="compositionally biased region" description="Basic residues" evidence="2">
    <location>
        <begin position="150"/>
        <end position="162"/>
    </location>
</feature>
<feature type="domain" description="T-SNARE coiled-coil homology" evidence="4">
    <location>
        <begin position="243"/>
        <end position="305"/>
    </location>
</feature>
<evidence type="ECO:0000259" key="4">
    <source>
        <dbReference type="PROSITE" id="PS50192"/>
    </source>
</evidence>
<evidence type="ECO:0000313" key="5">
    <source>
        <dbReference type="EMBL" id="EQL00119.1"/>
    </source>
</evidence>
<dbReference type="GO" id="GO:0006906">
    <property type="term" value="P:vesicle fusion"/>
    <property type="evidence" value="ECO:0007669"/>
    <property type="project" value="TreeGrafter"/>
</dbReference>
<dbReference type="GO" id="GO:0031201">
    <property type="term" value="C:SNARE complex"/>
    <property type="evidence" value="ECO:0007669"/>
    <property type="project" value="TreeGrafter"/>
</dbReference>
<keyword evidence="3" id="KW-1133">Transmembrane helix</keyword>
<dbReference type="GO" id="GO:0006886">
    <property type="term" value="P:intracellular protein transport"/>
    <property type="evidence" value="ECO:0007669"/>
    <property type="project" value="TreeGrafter"/>
</dbReference>
<dbReference type="Gene3D" id="1.20.58.70">
    <property type="match status" value="1"/>
</dbReference>
<keyword evidence="3" id="KW-0472">Membrane</keyword>
<feature type="transmembrane region" description="Helical" evidence="3">
    <location>
        <begin position="317"/>
        <end position="340"/>
    </location>
</feature>
<reference evidence="5 6" key="1">
    <citation type="journal article" date="2013" name="Chin. Sci. Bull.">
        <title>Genome survey uncovers the secrets of sex and lifestyle in caterpillar fungus.</title>
        <authorList>
            <person name="Hu X."/>
            <person name="Zhang Y."/>
            <person name="Xiao G."/>
            <person name="Zheng P."/>
            <person name="Xia Y."/>
            <person name="Zhang X."/>
            <person name="St Leger R.J."/>
            <person name="Liu X."/>
            <person name="Wang C."/>
        </authorList>
    </citation>
    <scope>NUCLEOTIDE SEQUENCE [LARGE SCALE GENOMIC DNA]</scope>
    <source>
        <strain evidence="6">Co18 / CGMCC 3.14243</strain>
        <tissue evidence="5">Fruit-body</tissue>
    </source>
</reference>
<dbReference type="InterPro" id="IPR045242">
    <property type="entry name" value="Syntaxin"/>
</dbReference>
<dbReference type="PANTHER" id="PTHR19957">
    <property type="entry name" value="SYNTAXIN"/>
    <property type="match status" value="1"/>
</dbReference>
<dbReference type="PROSITE" id="PS50192">
    <property type="entry name" value="T_SNARE"/>
    <property type="match status" value="1"/>
</dbReference>
<protein>
    <submittedName>
        <fullName evidence="5">SSO2 protein</fullName>
    </submittedName>
</protein>
<dbReference type="AlphaFoldDB" id="T5AC32"/>
<gene>
    <name evidence="5" type="ORF">OCS_04166</name>
</gene>
<feature type="region of interest" description="Disordered" evidence="2">
    <location>
        <begin position="22"/>
        <end position="76"/>
    </location>
</feature>
<accession>T5AC32</accession>
<dbReference type="HOGENOM" id="CLU_042423_0_2_1"/>
<dbReference type="PANTHER" id="PTHR19957:SF380">
    <property type="entry name" value="SYNTAXIN FAMILY PROTEIN"/>
    <property type="match status" value="1"/>
</dbReference>
<dbReference type="GO" id="GO:0000149">
    <property type="term" value="F:SNARE binding"/>
    <property type="evidence" value="ECO:0007669"/>
    <property type="project" value="TreeGrafter"/>
</dbReference>
<dbReference type="GO" id="GO:0005886">
    <property type="term" value="C:plasma membrane"/>
    <property type="evidence" value="ECO:0007669"/>
    <property type="project" value="TreeGrafter"/>
</dbReference>
<dbReference type="EMBL" id="KE652935">
    <property type="protein sequence ID" value="EQL00119.1"/>
    <property type="molecule type" value="Genomic_DNA"/>
</dbReference>
<dbReference type="SUPFAM" id="SSF47661">
    <property type="entry name" value="t-snare proteins"/>
    <property type="match status" value="1"/>
</dbReference>
<dbReference type="InterPro" id="IPR010989">
    <property type="entry name" value="SNARE"/>
</dbReference>
<proteinExistence type="inferred from homology"/>
<comment type="similarity">
    <text evidence="1">Belongs to the syntaxin family.</text>
</comment>
<organism evidence="5 6">
    <name type="scientific">Ophiocordyceps sinensis (strain Co18 / CGMCC 3.14243)</name>
    <name type="common">Yarsagumba caterpillar fungus</name>
    <name type="synonym">Hirsutella sinensis</name>
    <dbReference type="NCBI Taxonomy" id="911162"/>
    <lineage>
        <taxon>Eukaryota</taxon>
        <taxon>Fungi</taxon>
        <taxon>Dikarya</taxon>
        <taxon>Ascomycota</taxon>
        <taxon>Pezizomycotina</taxon>
        <taxon>Sordariomycetes</taxon>
        <taxon>Hypocreomycetidae</taxon>
        <taxon>Hypocreales</taxon>
        <taxon>Ophiocordycipitaceae</taxon>
        <taxon>Ophiocordyceps</taxon>
    </lineage>
</organism>
<evidence type="ECO:0000256" key="2">
    <source>
        <dbReference type="SAM" id="MobiDB-lite"/>
    </source>
</evidence>
<evidence type="ECO:0000313" key="6">
    <source>
        <dbReference type="Proteomes" id="UP000019374"/>
    </source>
</evidence>